<sequence>MRTNTFGGQCAECGVDVPAQAGYRIGFGRTAYLVCRRHRPVPPPRGSHHGWHSQPLAALDFETTGVDPHSDRIITYAALGPGAGPDLVGMVHPQVPIPESAAEIHGISDADVARAPAPAAALRELSAWIDHLVAVDAPLVVFNAAFDLTLLRAELRRHGIGQPQWDALTVIDPFVIDYGIERGRLGSRRLGDVADYYGIKLDKAHDAETDARVARDVAIELGARHRATVFADRPLVMAQQRFWAAQRTMDYNRLALRRGRRIEPLGDWPFAPTR</sequence>
<name>A0A3N6X6G2_9ACTN</name>
<keyword evidence="1" id="KW-0540">Nuclease</keyword>
<evidence type="ECO:0000313" key="5">
    <source>
        <dbReference type="EMBL" id="RQN09705.1"/>
    </source>
</evidence>
<organism evidence="5 6">
    <name type="scientific">Aeromicrobium camelliae</name>
    <dbReference type="NCBI Taxonomy" id="1538144"/>
    <lineage>
        <taxon>Bacteria</taxon>
        <taxon>Bacillati</taxon>
        <taxon>Actinomycetota</taxon>
        <taxon>Actinomycetes</taxon>
        <taxon>Propionibacteriales</taxon>
        <taxon>Nocardioidaceae</taxon>
        <taxon>Aeromicrobium</taxon>
    </lineage>
</organism>
<dbReference type="OrthoDB" id="190275at2"/>
<keyword evidence="2" id="KW-0378">Hydrolase</keyword>
<feature type="domain" description="Exonuclease" evidence="4">
    <location>
        <begin position="55"/>
        <end position="227"/>
    </location>
</feature>
<keyword evidence="3" id="KW-0269">Exonuclease</keyword>
<dbReference type="GO" id="GO:0003676">
    <property type="term" value="F:nucleic acid binding"/>
    <property type="evidence" value="ECO:0007669"/>
    <property type="project" value="InterPro"/>
</dbReference>
<dbReference type="Gene3D" id="3.30.420.10">
    <property type="entry name" value="Ribonuclease H-like superfamily/Ribonuclease H"/>
    <property type="match status" value="1"/>
</dbReference>
<evidence type="ECO:0000256" key="3">
    <source>
        <dbReference type="ARBA" id="ARBA00022839"/>
    </source>
</evidence>
<protein>
    <submittedName>
        <fullName evidence="5">DNA polymerase III subunit epsilon</fullName>
    </submittedName>
</protein>
<dbReference type="AlphaFoldDB" id="A0A3N6X6G2"/>
<dbReference type="Proteomes" id="UP000275225">
    <property type="component" value="Unassembled WGS sequence"/>
</dbReference>
<dbReference type="GO" id="GO:0008408">
    <property type="term" value="F:3'-5' exonuclease activity"/>
    <property type="evidence" value="ECO:0007669"/>
    <property type="project" value="TreeGrafter"/>
</dbReference>
<dbReference type="InterPro" id="IPR013520">
    <property type="entry name" value="Ribonucl_H"/>
</dbReference>
<keyword evidence="6" id="KW-1185">Reference proteome</keyword>
<comment type="caution">
    <text evidence="5">The sequence shown here is derived from an EMBL/GenBank/DDBJ whole genome shotgun (WGS) entry which is preliminary data.</text>
</comment>
<dbReference type="InterPro" id="IPR036397">
    <property type="entry name" value="RNaseH_sf"/>
</dbReference>
<dbReference type="CDD" id="cd06127">
    <property type="entry name" value="DEDDh"/>
    <property type="match status" value="1"/>
</dbReference>
<accession>A0A3N6X6G2</accession>
<evidence type="ECO:0000256" key="2">
    <source>
        <dbReference type="ARBA" id="ARBA00022801"/>
    </source>
</evidence>
<dbReference type="EMBL" id="RQJX01000002">
    <property type="protein sequence ID" value="RQN09705.1"/>
    <property type="molecule type" value="Genomic_DNA"/>
</dbReference>
<dbReference type="RefSeq" id="WP_124235560.1">
    <property type="nucleotide sequence ID" value="NZ_JBHUFI010000006.1"/>
</dbReference>
<reference evidence="5 6" key="1">
    <citation type="submission" date="2018-11" db="EMBL/GenBank/DDBJ databases">
        <authorList>
            <person name="Li F."/>
        </authorList>
    </citation>
    <scope>NUCLEOTIDE SEQUENCE [LARGE SCALE GENOMIC DNA]</scope>
    <source>
        <strain evidence="5 6">YS17T</strain>
    </source>
</reference>
<dbReference type="SMART" id="SM00479">
    <property type="entry name" value="EXOIII"/>
    <property type="match status" value="1"/>
</dbReference>
<gene>
    <name evidence="5" type="ORF">EHW97_02360</name>
</gene>
<evidence type="ECO:0000259" key="4">
    <source>
        <dbReference type="SMART" id="SM00479"/>
    </source>
</evidence>
<evidence type="ECO:0000313" key="6">
    <source>
        <dbReference type="Proteomes" id="UP000275225"/>
    </source>
</evidence>
<dbReference type="InterPro" id="IPR012337">
    <property type="entry name" value="RNaseH-like_sf"/>
</dbReference>
<dbReference type="Pfam" id="PF00929">
    <property type="entry name" value="RNase_T"/>
    <property type="match status" value="1"/>
</dbReference>
<dbReference type="PANTHER" id="PTHR30231">
    <property type="entry name" value="DNA POLYMERASE III SUBUNIT EPSILON"/>
    <property type="match status" value="1"/>
</dbReference>
<dbReference type="GO" id="GO:0005829">
    <property type="term" value="C:cytosol"/>
    <property type="evidence" value="ECO:0007669"/>
    <property type="project" value="TreeGrafter"/>
</dbReference>
<evidence type="ECO:0000256" key="1">
    <source>
        <dbReference type="ARBA" id="ARBA00022722"/>
    </source>
</evidence>
<dbReference type="PANTHER" id="PTHR30231:SF4">
    <property type="entry name" value="PROTEIN NEN2"/>
    <property type="match status" value="1"/>
</dbReference>
<proteinExistence type="predicted"/>
<dbReference type="SUPFAM" id="SSF53098">
    <property type="entry name" value="Ribonuclease H-like"/>
    <property type="match status" value="1"/>
</dbReference>